<dbReference type="SMART" id="SM00028">
    <property type="entry name" value="TPR"/>
    <property type="match status" value="4"/>
</dbReference>
<dbReference type="PROSITE" id="PS50005">
    <property type="entry name" value="TPR"/>
    <property type="match status" value="3"/>
</dbReference>
<feature type="repeat" description="TPR" evidence="3">
    <location>
        <begin position="479"/>
        <end position="512"/>
    </location>
</feature>
<evidence type="ECO:0000256" key="1">
    <source>
        <dbReference type="ARBA" id="ARBA00022737"/>
    </source>
</evidence>
<comment type="caution">
    <text evidence="4">The sequence shown here is derived from an EMBL/GenBank/DDBJ whole genome shotgun (WGS) entry which is preliminary data.</text>
</comment>
<name>A0A0S8K1D9_UNCW3</name>
<evidence type="ECO:0000313" key="5">
    <source>
        <dbReference type="Proteomes" id="UP000050975"/>
    </source>
</evidence>
<dbReference type="InterPro" id="IPR011990">
    <property type="entry name" value="TPR-like_helical_dom_sf"/>
</dbReference>
<evidence type="ECO:0000256" key="2">
    <source>
        <dbReference type="ARBA" id="ARBA00022803"/>
    </source>
</evidence>
<proteinExistence type="predicted"/>
<organism evidence="4 5">
    <name type="scientific">candidate division WOR_3 bacterium SM1_77</name>
    <dbReference type="NCBI Taxonomy" id="1703778"/>
    <lineage>
        <taxon>Bacteria</taxon>
        <taxon>Bacteria division WOR-3</taxon>
    </lineage>
</organism>
<dbReference type="PANTHER" id="PTHR44858:SF1">
    <property type="entry name" value="UDP-N-ACETYLGLUCOSAMINE--PEPTIDE N-ACETYLGLUCOSAMINYLTRANSFERASE SPINDLY-RELATED"/>
    <property type="match status" value="1"/>
</dbReference>
<evidence type="ECO:0008006" key="6">
    <source>
        <dbReference type="Google" id="ProtNLM"/>
    </source>
</evidence>
<dbReference type="PANTHER" id="PTHR44858">
    <property type="entry name" value="TETRATRICOPEPTIDE REPEAT PROTEIN 6"/>
    <property type="match status" value="1"/>
</dbReference>
<dbReference type="Gene3D" id="1.25.40.10">
    <property type="entry name" value="Tetratricopeptide repeat domain"/>
    <property type="match status" value="1"/>
</dbReference>
<gene>
    <name evidence="4" type="ORF">AMJ74_01010</name>
</gene>
<dbReference type="PROSITE" id="PS50293">
    <property type="entry name" value="TPR_REGION"/>
    <property type="match status" value="1"/>
</dbReference>
<protein>
    <recommendedName>
        <fullName evidence="6">Tetratricopeptide repeat protein</fullName>
    </recommendedName>
</protein>
<feature type="repeat" description="TPR" evidence="3">
    <location>
        <begin position="547"/>
        <end position="580"/>
    </location>
</feature>
<reference evidence="4 5" key="1">
    <citation type="journal article" date="2015" name="Microbiome">
        <title>Genomic resolution of linkages in carbon, nitrogen, and sulfur cycling among widespread estuary sediment bacteria.</title>
        <authorList>
            <person name="Baker B.J."/>
            <person name="Lazar C.S."/>
            <person name="Teske A.P."/>
            <person name="Dick G.J."/>
        </authorList>
    </citation>
    <scope>NUCLEOTIDE SEQUENCE [LARGE SCALE GENOMIC DNA]</scope>
    <source>
        <strain evidence="4">SM1_77</strain>
    </source>
</reference>
<dbReference type="SUPFAM" id="SSF48452">
    <property type="entry name" value="TPR-like"/>
    <property type="match status" value="1"/>
</dbReference>
<dbReference type="Pfam" id="PF13432">
    <property type="entry name" value="TPR_16"/>
    <property type="match status" value="1"/>
</dbReference>
<feature type="repeat" description="TPR" evidence="3">
    <location>
        <begin position="513"/>
        <end position="546"/>
    </location>
</feature>
<keyword evidence="2 3" id="KW-0802">TPR repeat</keyword>
<sequence>MKCPFLMKRKDIYDDDGKKVDEEIELLACLKNECMVYDSSTKLCSLLSSNMKTGVLIDDYKKGIKEIKEEIFQRGEALGEGVTQSVEKLQEAILSRLDVQKKQIEVMILGFDKLQEAFTNRFEDLKLSLQDASTSVASGLVALGAAGEKQNETLRSAVLALQEKFSDVNTTNVRLTDDLLAGMNNLGERIKVDINEMNSQSTEALKEIAAKFDEFSRQFAEMGQTDGARSQALIDKISSIDDVMKNVINELRFEASTTADRFKDELSRYIEGVKNEVVNLKTGQVLALNGLQGELVQVRELFTKSSVSLESMLEMMSSLNSNYLESLGKIAGLAEGMRKGVEEIGESMTRVLNEMTTETHNQIGAVATQYEKTFGDVAKLTDRFEDVKNRLGDMTTQMTQDFKESLDRQTKLSDHTKDILESIRTFLQQEEKRFEKEQELSRKKTALDHFDRATLYYYRGNFELAFNEIEKAIEIDETAEYLNLKGLILAELGRYDDSKNTYLAALKMEPEYSELHNNLGLLFLKMKNLDEAVLSFEESVKKNVNNALAYVNLGKALIELEKFDEAISAYNRALEIDPGNQEAREAVRLYKEGKIET</sequence>
<evidence type="ECO:0000256" key="3">
    <source>
        <dbReference type="PROSITE-ProRule" id="PRU00339"/>
    </source>
</evidence>
<dbReference type="AlphaFoldDB" id="A0A0S8K1D9"/>
<dbReference type="Pfam" id="PF00515">
    <property type="entry name" value="TPR_1"/>
    <property type="match status" value="1"/>
</dbReference>
<keyword evidence="1" id="KW-0677">Repeat</keyword>
<accession>A0A0S8K1D9</accession>
<dbReference type="EMBL" id="LJVE01000008">
    <property type="protein sequence ID" value="KPL15688.1"/>
    <property type="molecule type" value="Genomic_DNA"/>
</dbReference>
<dbReference type="InterPro" id="IPR050498">
    <property type="entry name" value="Ycf3"/>
</dbReference>
<evidence type="ECO:0000313" key="4">
    <source>
        <dbReference type="EMBL" id="KPL15688.1"/>
    </source>
</evidence>
<dbReference type="InterPro" id="IPR019734">
    <property type="entry name" value="TPR_rpt"/>
</dbReference>
<dbReference type="Proteomes" id="UP000050975">
    <property type="component" value="Unassembled WGS sequence"/>
</dbReference>